<dbReference type="GO" id="GO:0008641">
    <property type="term" value="F:ubiquitin-like modifier activating enzyme activity"/>
    <property type="evidence" value="ECO:0007669"/>
    <property type="project" value="InterPro"/>
</dbReference>
<dbReference type="Proteomes" id="UP000249720">
    <property type="component" value="Unassembled WGS sequence"/>
</dbReference>
<evidence type="ECO:0000313" key="4">
    <source>
        <dbReference type="Proteomes" id="UP000249720"/>
    </source>
</evidence>
<protein>
    <submittedName>
        <fullName evidence="3">tRNA A37 threonylcarbamoyladenosine dehydratase</fullName>
    </submittedName>
</protein>
<dbReference type="OrthoDB" id="9804150at2"/>
<dbReference type="GO" id="GO:0061503">
    <property type="term" value="F:tRNA threonylcarbamoyladenosine dehydratase"/>
    <property type="evidence" value="ECO:0007669"/>
    <property type="project" value="TreeGrafter"/>
</dbReference>
<keyword evidence="1" id="KW-0472">Membrane</keyword>
<comment type="caution">
    <text evidence="3">The sequence shown here is derived from an EMBL/GenBank/DDBJ whole genome shotgun (WGS) entry which is preliminary data.</text>
</comment>
<dbReference type="AlphaFoldDB" id="A0A2W7RZQ7"/>
<dbReference type="CDD" id="cd00755">
    <property type="entry name" value="YgdL_like"/>
    <property type="match status" value="1"/>
</dbReference>
<reference evidence="3 4" key="1">
    <citation type="submission" date="2018-06" db="EMBL/GenBank/DDBJ databases">
        <title>Genomic Encyclopedia of Archaeal and Bacterial Type Strains, Phase II (KMG-II): from individual species to whole genera.</title>
        <authorList>
            <person name="Goeker M."/>
        </authorList>
    </citation>
    <scope>NUCLEOTIDE SEQUENCE [LARGE SCALE GENOMIC DNA]</scope>
    <source>
        <strain evidence="3 4">DSM 23241</strain>
    </source>
</reference>
<accession>A0A2W7RZQ7</accession>
<feature type="domain" description="THIF-type NAD/FAD binding fold" evidence="2">
    <location>
        <begin position="12"/>
        <end position="240"/>
    </location>
</feature>
<evidence type="ECO:0000256" key="1">
    <source>
        <dbReference type="SAM" id="Phobius"/>
    </source>
</evidence>
<gene>
    <name evidence="3" type="ORF">LX80_00247</name>
</gene>
<dbReference type="InterPro" id="IPR045886">
    <property type="entry name" value="ThiF/MoeB/HesA"/>
</dbReference>
<organism evidence="3 4">
    <name type="scientific">Hydrotalea sandarakina</name>
    <dbReference type="NCBI Taxonomy" id="1004304"/>
    <lineage>
        <taxon>Bacteria</taxon>
        <taxon>Pseudomonadati</taxon>
        <taxon>Bacteroidota</taxon>
        <taxon>Chitinophagia</taxon>
        <taxon>Chitinophagales</taxon>
        <taxon>Chitinophagaceae</taxon>
        <taxon>Hydrotalea</taxon>
    </lineage>
</organism>
<dbReference type="PANTHER" id="PTHR43267:SF1">
    <property type="entry name" value="TRNA THREONYLCARBAMOYLADENOSINE DEHYDRATASE"/>
    <property type="match status" value="1"/>
</dbReference>
<proteinExistence type="predicted"/>
<keyword evidence="1" id="KW-1133">Transmembrane helix</keyword>
<evidence type="ECO:0000313" key="3">
    <source>
        <dbReference type="EMBL" id="PZX65754.1"/>
    </source>
</evidence>
<dbReference type="EMBL" id="QKZV01000001">
    <property type="protein sequence ID" value="PZX65754.1"/>
    <property type="molecule type" value="Genomic_DNA"/>
</dbReference>
<dbReference type="Gene3D" id="3.40.50.720">
    <property type="entry name" value="NAD(P)-binding Rossmann-like Domain"/>
    <property type="match status" value="1"/>
</dbReference>
<dbReference type="SUPFAM" id="SSF69572">
    <property type="entry name" value="Activating enzymes of the ubiquitin-like proteins"/>
    <property type="match status" value="1"/>
</dbReference>
<name>A0A2W7RZQ7_9BACT</name>
<dbReference type="Pfam" id="PF00899">
    <property type="entry name" value="ThiF"/>
    <property type="match status" value="1"/>
</dbReference>
<feature type="transmembrane region" description="Helical" evidence="1">
    <location>
        <begin position="220"/>
        <end position="240"/>
    </location>
</feature>
<keyword evidence="4" id="KW-1185">Reference proteome</keyword>
<evidence type="ECO:0000259" key="2">
    <source>
        <dbReference type="Pfam" id="PF00899"/>
    </source>
</evidence>
<dbReference type="InterPro" id="IPR000594">
    <property type="entry name" value="ThiF_NAD_FAD-bd"/>
</dbReference>
<dbReference type="GO" id="GO:0061504">
    <property type="term" value="P:cyclic threonylcarbamoyladenosine biosynthetic process"/>
    <property type="evidence" value="ECO:0007669"/>
    <property type="project" value="TreeGrafter"/>
</dbReference>
<dbReference type="PANTHER" id="PTHR43267">
    <property type="entry name" value="TRNA THREONYLCARBAMOYLADENOSINE DEHYDRATASE"/>
    <property type="match status" value="1"/>
</dbReference>
<dbReference type="RefSeq" id="WP_111293215.1">
    <property type="nucleotide sequence ID" value="NZ_QKZV01000001.1"/>
</dbReference>
<dbReference type="InterPro" id="IPR035985">
    <property type="entry name" value="Ubiquitin-activating_enz"/>
</dbReference>
<keyword evidence="1" id="KW-0812">Transmembrane</keyword>
<sequence>MLPYWMSRTNLLLQEEAINALQSKKVLLLGLGGVGGICAEMLVRAGVGNITIVDNDKVDASNINRQLIALHSTLQQPKAELWHKRLLDINPNLQVEYLQLFADKQWIRTYIQPEKFDYVIDCIDTLTPKVFLLQHCVENKIKIVSSMGAGGKINPLLVQACDISETYECNLAKYVRKKLRKVNIRKGIKVVFSPEVTMPGSILVTENAKPKKSIIGTISYMPAIFGCTIASVVITDLLGLKIHN</sequence>